<name>A0A1F5TGE5_9BACT</name>
<evidence type="ECO:0000259" key="9">
    <source>
        <dbReference type="Pfam" id="PF06750"/>
    </source>
</evidence>
<dbReference type="AlphaFoldDB" id="A0A1F5TGE5"/>
<keyword evidence="5 7" id="KW-1133">Transmembrane helix</keyword>
<evidence type="ECO:0000256" key="7">
    <source>
        <dbReference type="SAM" id="Phobius"/>
    </source>
</evidence>
<feature type="transmembrane region" description="Helical" evidence="7">
    <location>
        <begin position="216"/>
        <end position="236"/>
    </location>
</feature>
<dbReference type="PANTHER" id="PTHR30487">
    <property type="entry name" value="TYPE 4 PREPILIN-LIKE PROTEINS LEADER PEPTIDE-PROCESSING ENZYME"/>
    <property type="match status" value="1"/>
</dbReference>
<protein>
    <recommendedName>
        <fullName evidence="12">Prepilin peptidase</fullName>
    </recommendedName>
</protein>
<evidence type="ECO:0000256" key="4">
    <source>
        <dbReference type="ARBA" id="ARBA00022692"/>
    </source>
</evidence>
<evidence type="ECO:0008006" key="12">
    <source>
        <dbReference type="Google" id="ProtNLM"/>
    </source>
</evidence>
<gene>
    <name evidence="10" type="ORF">A2482_01595</name>
</gene>
<evidence type="ECO:0000313" key="10">
    <source>
        <dbReference type="EMBL" id="OGF37984.1"/>
    </source>
</evidence>
<dbReference type="PANTHER" id="PTHR30487:SF0">
    <property type="entry name" value="PREPILIN LEADER PEPTIDASE_N-METHYLTRANSFERASE-RELATED"/>
    <property type="match status" value="1"/>
</dbReference>
<feature type="transmembrane region" description="Helical" evidence="7">
    <location>
        <begin position="248"/>
        <end position="270"/>
    </location>
</feature>
<dbReference type="Pfam" id="PF06750">
    <property type="entry name" value="A24_N_bact"/>
    <property type="match status" value="1"/>
</dbReference>
<evidence type="ECO:0000256" key="6">
    <source>
        <dbReference type="ARBA" id="ARBA00023136"/>
    </source>
</evidence>
<feature type="transmembrane region" description="Helical" evidence="7">
    <location>
        <begin position="98"/>
        <end position="122"/>
    </location>
</feature>
<dbReference type="InterPro" id="IPR000045">
    <property type="entry name" value="Prepilin_IV_endopep_pep"/>
</dbReference>
<feature type="transmembrane region" description="Helical" evidence="7">
    <location>
        <begin position="72"/>
        <end position="92"/>
    </location>
</feature>
<proteinExistence type="inferred from homology"/>
<evidence type="ECO:0000256" key="2">
    <source>
        <dbReference type="ARBA" id="ARBA00005801"/>
    </source>
</evidence>
<dbReference type="Gene3D" id="1.20.120.1220">
    <property type="match status" value="1"/>
</dbReference>
<feature type="domain" description="Prepilin type IV endopeptidase peptidase" evidence="8">
    <location>
        <begin position="112"/>
        <end position="230"/>
    </location>
</feature>
<keyword evidence="3" id="KW-1003">Cell membrane</keyword>
<dbReference type="Proteomes" id="UP000178656">
    <property type="component" value="Unassembled WGS sequence"/>
</dbReference>
<feature type="transmembrane region" description="Helical" evidence="7">
    <location>
        <begin position="134"/>
        <end position="154"/>
    </location>
</feature>
<dbReference type="GO" id="GO:0006465">
    <property type="term" value="P:signal peptide processing"/>
    <property type="evidence" value="ECO:0007669"/>
    <property type="project" value="TreeGrafter"/>
</dbReference>
<reference evidence="10 11" key="1">
    <citation type="journal article" date="2016" name="Nat. Commun.">
        <title>Thousands of microbial genomes shed light on interconnected biogeochemical processes in an aquifer system.</title>
        <authorList>
            <person name="Anantharaman K."/>
            <person name="Brown C.T."/>
            <person name="Hug L.A."/>
            <person name="Sharon I."/>
            <person name="Castelle C.J."/>
            <person name="Probst A.J."/>
            <person name="Thomas B.C."/>
            <person name="Singh A."/>
            <person name="Wilkins M.J."/>
            <person name="Karaoz U."/>
            <person name="Brodie E.L."/>
            <person name="Williams K.H."/>
            <person name="Hubbard S.S."/>
            <person name="Banfield J.F."/>
        </authorList>
    </citation>
    <scope>NUCLEOTIDE SEQUENCE [LARGE SCALE GENOMIC DNA]</scope>
</reference>
<comment type="subcellular location">
    <subcellularLocation>
        <location evidence="1">Cell membrane</location>
        <topology evidence="1">Multi-pass membrane protein</topology>
    </subcellularLocation>
</comment>
<evidence type="ECO:0000259" key="8">
    <source>
        <dbReference type="Pfam" id="PF01478"/>
    </source>
</evidence>
<dbReference type="GO" id="GO:0005886">
    <property type="term" value="C:plasma membrane"/>
    <property type="evidence" value="ECO:0007669"/>
    <property type="project" value="UniProtKB-SubCell"/>
</dbReference>
<keyword evidence="6 7" id="KW-0472">Membrane</keyword>
<dbReference type="Pfam" id="PF01478">
    <property type="entry name" value="Peptidase_A24"/>
    <property type="match status" value="1"/>
</dbReference>
<keyword evidence="4 7" id="KW-0812">Transmembrane</keyword>
<evidence type="ECO:0000256" key="3">
    <source>
        <dbReference type="ARBA" id="ARBA00022475"/>
    </source>
</evidence>
<evidence type="ECO:0000256" key="5">
    <source>
        <dbReference type="ARBA" id="ARBA00022989"/>
    </source>
</evidence>
<dbReference type="EMBL" id="MFGM01000011">
    <property type="protein sequence ID" value="OGF37984.1"/>
    <property type="molecule type" value="Genomic_DNA"/>
</dbReference>
<feature type="domain" description="Prepilin peptidase A24 N-terminal" evidence="9">
    <location>
        <begin position="10"/>
        <end position="91"/>
    </location>
</feature>
<feature type="transmembrane region" description="Helical" evidence="7">
    <location>
        <begin position="160"/>
        <end position="185"/>
    </location>
</feature>
<dbReference type="InterPro" id="IPR010627">
    <property type="entry name" value="Prepilin_pept_A24_N"/>
</dbReference>
<dbReference type="GO" id="GO:0004190">
    <property type="term" value="F:aspartic-type endopeptidase activity"/>
    <property type="evidence" value="ECO:0007669"/>
    <property type="project" value="InterPro"/>
</dbReference>
<evidence type="ECO:0000256" key="1">
    <source>
        <dbReference type="ARBA" id="ARBA00004651"/>
    </source>
</evidence>
<sequence>MWLTYIVTFIFGACIGSFLNVVIIRWREGRKLCGRSSCPHCQKNINVLDMIPIVSFFLLRGRCRHCDKKISWQYPLVEFWTAVLFTFAYYSLAQAGFAINFISLIFLLKVFFITAVLIVVFVSDLRYSLIYDKVIIPACVVVFVLDLIFATFFVPAAQTFFLAGTIMYLKSAIMAVAICAGFFLIQYWLSNGKWIGAGDIWLGVFMGLVLGFPNIIVAMFLAYVGGAIVSLILIALKQKTIKGQVPFGVFLTAATFAAAHWGHIVLNWYLNKFIN</sequence>
<comment type="caution">
    <text evidence="10">The sequence shown here is derived from an EMBL/GenBank/DDBJ whole genome shotgun (WGS) entry which is preliminary data.</text>
</comment>
<evidence type="ECO:0000313" key="11">
    <source>
        <dbReference type="Proteomes" id="UP000178656"/>
    </source>
</evidence>
<dbReference type="InterPro" id="IPR050882">
    <property type="entry name" value="Prepilin_peptidase/N-MTase"/>
</dbReference>
<comment type="similarity">
    <text evidence="2">Belongs to the peptidase A24 family.</text>
</comment>
<organism evidence="10 11">
    <name type="scientific">Candidatus Falkowbacteria bacterium RIFOXYC2_FULL_48_21</name>
    <dbReference type="NCBI Taxonomy" id="1798005"/>
    <lineage>
        <taxon>Bacteria</taxon>
        <taxon>Candidatus Falkowiibacteriota</taxon>
    </lineage>
</organism>
<accession>A0A1F5TGE5</accession>
<feature type="transmembrane region" description="Helical" evidence="7">
    <location>
        <begin position="6"/>
        <end position="26"/>
    </location>
</feature>